<evidence type="ECO:0000313" key="8">
    <source>
        <dbReference type="Proteomes" id="UP000318478"/>
    </source>
</evidence>
<keyword evidence="5 6" id="KW-0472">Membrane</keyword>
<dbReference type="Proteomes" id="UP000318478">
    <property type="component" value="Unassembled WGS sequence"/>
</dbReference>
<dbReference type="RefSeq" id="WP_146588121.1">
    <property type="nucleotide sequence ID" value="NZ_SJPO01000006.1"/>
</dbReference>
<dbReference type="InterPro" id="IPR012902">
    <property type="entry name" value="N_methyl_site"/>
</dbReference>
<dbReference type="EMBL" id="SJPO01000006">
    <property type="protein sequence ID" value="TWT76137.1"/>
    <property type="molecule type" value="Genomic_DNA"/>
</dbReference>
<accession>A0A5C5YMU6</accession>
<evidence type="ECO:0000256" key="6">
    <source>
        <dbReference type="SAM" id="Phobius"/>
    </source>
</evidence>
<keyword evidence="8" id="KW-1185">Reference proteome</keyword>
<evidence type="ECO:0000256" key="2">
    <source>
        <dbReference type="ARBA" id="ARBA00022481"/>
    </source>
</evidence>
<comment type="caution">
    <text evidence="7">The sequence shown here is derived from an EMBL/GenBank/DDBJ whole genome shotgun (WGS) entry which is preliminary data.</text>
</comment>
<name>A0A5C5YMU6_9BACT</name>
<evidence type="ECO:0000313" key="7">
    <source>
        <dbReference type="EMBL" id="TWT76137.1"/>
    </source>
</evidence>
<dbReference type="Gene3D" id="3.30.700.10">
    <property type="entry name" value="Glycoprotein, Type 4 Pilin"/>
    <property type="match status" value="1"/>
</dbReference>
<proteinExistence type="predicted"/>
<dbReference type="InterPro" id="IPR000983">
    <property type="entry name" value="Bac_GSPG_pilin"/>
</dbReference>
<dbReference type="GO" id="GO:0015628">
    <property type="term" value="P:protein secretion by the type II secretion system"/>
    <property type="evidence" value="ECO:0007669"/>
    <property type="project" value="InterPro"/>
</dbReference>
<sequence>MNHLHRRNSAFTLVELVIVVLILGILAAVAAPRMFDTAGDARTNATRHSLTIVRDAIQLYRAQNNALPGEAGTEADLVADLATMLNGPFPQASVGNVGSTVRIQTSGAALSASGSESWAYDNTTGDFIVNNAVGATW</sequence>
<dbReference type="NCBIfam" id="TIGR02532">
    <property type="entry name" value="IV_pilin_GFxxxE"/>
    <property type="match status" value="1"/>
</dbReference>
<protein>
    <submittedName>
        <fullName evidence="7">Type II secretion system protein G</fullName>
    </submittedName>
</protein>
<organism evidence="7 8">
    <name type="scientific">Posidoniimonas polymericola</name>
    <dbReference type="NCBI Taxonomy" id="2528002"/>
    <lineage>
        <taxon>Bacteria</taxon>
        <taxon>Pseudomonadati</taxon>
        <taxon>Planctomycetota</taxon>
        <taxon>Planctomycetia</taxon>
        <taxon>Pirellulales</taxon>
        <taxon>Lacipirellulaceae</taxon>
        <taxon>Posidoniimonas</taxon>
    </lineage>
</organism>
<gene>
    <name evidence="7" type="primary">xcpT_12</name>
    <name evidence="7" type="ORF">Pla123a_29260</name>
</gene>
<evidence type="ECO:0000256" key="3">
    <source>
        <dbReference type="ARBA" id="ARBA00022692"/>
    </source>
</evidence>
<dbReference type="InterPro" id="IPR045584">
    <property type="entry name" value="Pilin-like"/>
</dbReference>
<dbReference type="Pfam" id="PF07963">
    <property type="entry name" value="N_methyl"/>
    <property type="match status" value="1"/>
</dbReference>
<keyword evidence="2" id="KW-0488">Methylation</keyword>
<evidence type="ECO:0000256" key="4">
    <source>
        <dbReference type="ARBA" id="ARBA00022989"/>
    </source>
</evidence>
<dbReference type="GO" id="GO:0015627">
    <property type="term" value="C:type II protein secretion system complex"/>
    <property type="evidence" value="ECO:0007669"/>
    <property type="project" value="InterPro"/>
</dbReference>
<feature type="transmembrane region" description="Helical" evidence="6">
    <location>
        <begin position="12"/>
        <end position="35"/>
    </location>
</feature>
<reference evidence="7 8" key="1">
    <citation type="submission" date="2019-02" db="EMBL/GenBank/DDBJ databases">
        <title>Deep-cultivation of Planctomycetes and their phenomic and genomic characterization uncovers novel biology.</title>
        <authorList>
            <person name="Wiegand S."/>
            <person name="Jogler M."/>
            <person name="Boedeker C."/>
            <person name="Pinto D."/>
            <person name="Vollmers J."/>
            <person name="Rivas-Marin E."/>
            <person name="Kohn T."/>
            <person name="Peeters S.H."/>
            <person name="Heuer A."/>
            <person name="Rast P."/>
            <person name="Oberbeckmann S."/>
            <person name="Bunk B."/>
            <person name="Jeske O."/>
            <person name="Meyerdierks A."/>
            <person name="Storesund J.E."/>
            <person name="Kallscheuer N."/>
            <person name="Luecker S."/>
            <person name="Lage O.M."/>
            <person name="Pohl T."/>
            <person name="Merkel B.J."/>
            <person name="Hornburger P."/>
            <person name="Mueller R.-W."/>
            <person name="Bruemmer F."/>
            <person name="Labrenz M."/>
            <person name="Spormann A.M."/>
            <person name="Op Den Camp H."/>
            <person name="Overmann J."/>
            <person name="Amann R."/>
            <person name="Jetten M.S.M."/>
            <person name="Mascher T."/>
            <person name="Medema M.H."/>
            <person name="Devos D.P."/>
            <person name="Kaster A.-K."/>
            <person name="Ovreas L."/>
            <person name="Rohde M."/>
            <person name="Galperin M.Y."/>
            <person name="Jogler C."/>
        </authorList>
    </citation>
    <scope>NUCLEOTIDE SEQUENCE [LARGE SCALE GENOMIC DNA]</scope>
    <source>
        <strain evidence="7 8">Pla123a</strain>
    </source>
</reference>
<dbReference type="AlphaFoldDB" id="A0A5C5YMU6"/>
<dbReference type="SUPFAM" id="SSF54523">
    <property type="entry name" value="Pili subunits"/>
    <property type="match status" value="1"/>
</dbReference>
<evidence type="ECO:0000256" key="5">
    <source>
        <dbReference type="ARBA" id="ARBA00023136"/>
    </source>
</evidence>
<dbReference type="PANTHER" id="PTHR30093">
    <property type="entry name" value="GENERAL SECRETION PATHWAY PROTEIN G"/>
    <property type="match status" value="1"/>
</dbReference>
<comment type="subcellular location">
    <subcellularLocation>
        <location evidence="1">Membrane</location>
        <topology evidence="1">Single-pass membrane protein</topology>
    </subcellularLocation>
</comment>
<dbReference type="GO" id="GO:0016020">
    <property type="term" value="C:membrane"/>
    <property type="evidence" value="ECO:0007669"/>
    <property type="project" value="UniProtKB-SubCell"/>
</dbReference>
<dbReference type="PRINTS" id="PR00813">
    <property type="entry name" value="BCTERIALGSPG"/>
</dbReference>
<keyword evidence="4 6" id="KW-1133">Transmembrane helix</keyword>
<dbReference type="PANTHER" id="PTHR30093:SF44">
    <property type="entry name" value="TYPE II SECRETION SYSTEM CORE PROTEIN G"/>
    <property type="match status" value="1"/>
</dbReference>
<evidence type="ECO:0000256" key="1">
    <source>
        <dbReference type="ARBA" id="ARBA00004167"/>
    </source>
</evidence>
<dbReference type="OrthoDB" id="214451at2"/>
<keyword evidence="3 6" id="KW-0812">Transmembrane</keyword>